<dbReference type="Proteomes" id="UP000192596">
    <property type="component" value="Unassembled WGS sequence"/>
</dbReference>
<accession>A0A1V8T9A8</accession>
<name>A0A1V8T9A8_9PEZI</name>
<dbReference type="AlphaFoldDB" id="A0A1V8T9A8"/>
<comment type="caution">
    <text evidence="2">The sequence shown here is derived from an EMBL/GenBank/DDBJ whole genome shotgun (WGS) entry which is preliminary data.</text>
</comment>
<dbReference type="OrthoDB" id="5341924at2759"/>
<gene>
    <name evidence="2" type="ORF">B0A48_06778</name>
</gene>
<proteinExistence type="predicted"/>
<evidence type="ECO:0000313" key="3">
    <source>
        <dbReference type="Proteomes" id="UP000192596"/>
    </source>
</evidence>
<protein>
    <submittedName>
        <fullName evidence="2">Uncharacterized protein</fullName>
    </submittedName>
</protein>
<organism evidence="2 3">
    <name type="scientific">Cryoendolithus antarcticus</name>
    <dbReference type="NCBI Taxonomy" id="1507870"/>
    <lineage>
        <taxon>Eukaryota</taxon>
        <taxon>Fungi</taxon>
        <taxon>Dikarya</taxon>
        <taxon>Ascomycota</taxon>
        <taxon>Pezizomycotina</taxon>
        <taxon>Dothideomycetes</taxon>
        <taxon>Dothideomycetidae</taxon>
        <taxon>Cladosporiales</taxon>
        <taxon>Cladosporiaceae</taxon>
        <taxon>Cryoendolithus</taxon>
    </lineage>
</organism>
<keyword evidence="3" id="KW-1185">Reference proteome</keyword>
<feature type="region of interest" description="Disordered" evidence="1">
    <location>
        <begin position="1030"/>
        <end position="1066"/>
    </location>
</feature>
<dbReference type="EMBL" id="NAJO01000013">
    <property type="protein sequence ID" value="OQO07985.1"/>
    <property type="molecule type" value="Genomic_DNA"/>
</dbReference>
<dbReference type="STRING" id="1507870.A0A1V8T9A8"/>
<feature type="compositionally biased region" description="Polar residues" evidence="1">
    <location>
        <begin position="1049"/>
        <end position="1066"/>
    </location>
</feature>
<evidence type="ECO:0000313" key="2">
    <source>
        <dbReference type="EMBL" id="OQO07985.1"/>
    </source>
</evidence>
<sequence length="1066" mass="117977">MLQRALRRGSQNVSRTSSSRFAFICQHPLTWQNSVPATPVSLVKVSSRPLTDYAGKITREQESLTQRRDDKQTSARDVYISRWTKTLNPLVPPQYRMKVKSGPFANVYQPDALLIAENLLEAHRLSAHLPNDIRLTSDLLYVFAVDQGRWRLVVWLVKVLLEGLRVEDVHAERLSATVQKWHRKGSLDDLTAEPLYSKPNESGTVAEAHLEASSGRSLDEATATYATEDPSKGERLAHDTLGLIWRALGSLTVKCATDHGVAGGAMKPEVLEMIALVHHHGFMPASTYSYTPSDSPDAIQQPPTLHLLSSKIMTALSDAAWQAQATTTLKASSSHPAGGSRLLKHGLFSKLQGEGIKPEIWLELILWACLHGGWVSQGTTVMSHISSLQGESQWLPLSWRDGLDKVAPFGQSKYIDWASLRYVYETTSTADRDSSQATGFRIDRTISSEVVNAYLDAIVSNIHVGVGSRGSSLAFVMQNLRDFRAFLQRADLNLVGGTWDALLIRLVESNGLDVERNPHLVRELVAESPDIGQELSSRASQPLPSYVLDGSAAILGLLHRALRTSIGQGKLQTAITMFKVLQERVDDERRRSLTDFFQSKVLSEASSKELFTSNFAGIDYPAFDTQIPANLLASLLELVTEQKKFDFGLWMLTNNDIDGPAIPERMYGEPSISAAVVRFAVMSGRTDLLDKIVQVQSQKRKTGDAQYRLPQAVFAGFLDAQIELRNWDTVERMLGYVREAEEYDWTIGSAAELIRVMLVESIVTESEAPDSGFARARKIFVDLSKGRYDKAMRSRTKTLENQVDSLLLTLSSLGPQWSDISAEGRILPRVLQAYEMPIRVFARVLDGAAASQGVDAAMRLVDTFCLAPSDDDLRSADQPSSDFSTTGATRMPRYYREGAQSTRRLRKAIQLPGTSGRRIVVYLTWRPNASVFRVILRHALKEYTTDGASYVLPPGNSVETDDLPFVGKGNASDEDVARPRSTTTVSDRLAAFVWIMRSMQRLHLNPEEVRGAVKAALRPEDFVAVERAVESSRSGGLQPLETLAEDLSAETQSNEGMRTPTTSVST</sequence>
<evidence type="ECO:0000256" key="1">
    <source>
        <dbReference type="SAM" id="MobiDB-lite"/>
    </source>
</evidence>
<reference evidence="3" key="1">
    <citation type="submission" date="2017-03" db="EMBL/GenBank/DDBJ databases">
        <title>Genomes of endolithic fungi from Antarctica.</title>
        <authorList>
            <person name="Coleine C."/>
            <person name="Masonjones S."/>
            <person name="Stajich J.E."/>
        </authorList>
    </citation>
    <scope>NUCLEOTIDE SEQUENCE [LARGE SCALE GENOMIC DNA]</scope>
    <source>
        <strain evidence="3">CCFEE 5527</strain>
    </source>
</reference>
<dbReference type="InParanoid" id="A0A1V8T9A8"/>